<protein>
    <recommendedName>
        <fullName evidence="3">NodB homology domain-containing protein</fullName>
    </recommendedName>
</protein>
<evidence type="ECO:0000259" key="3">
    <source>
        <dbReference type="PROSITE" id="PS51677"/>
    </source>
</evidence>
<dbReference type="InterPro" id="IPR002509">
    <property type="entry name" value="NODB_dom"/>
</dbReference>
<dbReference type="PROSITE" id="PS51677">
    <property type="entry name" value="NODB"/>
    <property type="match status" value="1"/>
</dbReference>
<dbReference type="GO" id="GO:0016810">
    <property type="term" value="F:hydrolase activity, acting on carbon-nitrogen (but not peptide) bonds"/>
    <property type="evidence" value="ECO:0007669"/>
    <property type="project" value="InterPro"/>
</dbReference>
<dbReference type="CDD" id="cd10918">
    <property type="entry name" value="CE4_NodB_like_5s_6s"/>
    <property type="match status" value="1"/>
</dbReference>
<evidence type="ECO:0000256" key="1">
    <source>
        <dbReference type="ARBA" id="ARBA00004613"/>
    </source>
</evidence>
<dbReference type="InterPro" id="IPR011330">
    <property type="entry name" value="Glyco_hydro/deAcase_b/a-brl"/>
</dbReference>
<gene>
    <name evidence="4" type="ORF">F6453_0664</name>
</gene>
<proteinExistence type="predicted"/>
<reference evidence="4 5" key="1">
    <citation type="submission" date="2019-10" db="EMBL/GenBank/DDBJ databases">
        <title>Draft genome sequence of Marinobacter hydrocarbonoclasticus NCT7M from the microbiome of the marine copepod.</title>
        <authorList>
            <person name="Nuttall R."/>
            <person name="Sharma G."/>
            <person name="Moisander P."/>
        </authorList>
    </citation>
    <scope>NUCLEOTIDE SEQUENCE [LARGE SCALE GENOMIC DNA]</scope>
    <source>
        <strain evidence="4 5">NCT7M</strain>
    </source>
</reference>
<sequence length="343" mass="39177">MLSFSGLVRAVGPYGGYKFASALTRSYPRILMYHRFSKSRSSGALSKDTLEKQFSYLKENFEVLSLSDAISQCESSNSLVFQKKPIVSLTIDDGYRDFYEICFPLLKKYQFPATFYVATDFVGQGIWLWHDKLKWIIDNSGDISESFVVEGREYNQEYWRDNKAKLWRELVSVMLRMSGDEIEDLLDRISFITKAQPCTSPVTEYSSVSWSELREMQDNGVSIGGHTKSHYSLGHLSEVEVKAQVTGCRDHLNQELGRQSRHFCFPNGQPADITELAKSEVQNAGFETAVAAYYDRNGINDRFSISRHGVGENWFGFLKSIWGIDRLGAQILDRNSKFDWGQV</sequence>
<dbReference type="PANTHER" id="PTHR34216">
    <property type="match status" value="1"/>
</dbReference>
<dbReference type="AlphaFoldDB" id="A0A833NEW0"/>
<dbReference type="GO" id="GO:0005576">
    <property type="term" value="C:extracellular region"/>
    <property type="evidence" value="ECO:0007669"/>
    <property type="project" value="UniProtKB-SubCell"/>
</dbReference>
<accession>A0A833NEW0</accession>
<dbReference type="Gene3D" id="3.20.20.370">
    <property type="entry name" value="Glycoside hydrolase/deacetylase"/>
    <property type="match status" value="1"/>
</dbReference>
<dbReference type="GO" id="GO:0005975">
    <property type="term" value="P:carbohydrate metabolic process"/>
    <property type="evidence" value="ECO:0007669"/>
    <property type="project" value="InterPro"/>
</dbReference>
<comment type="subcellular location">
    <subcellularLocation>
        <location evidence="1">Secreted</location>
    </subcellularLocation>
</comment>
<dbReference type="Proteomes" id="UP000469950">
    <property type="component" value="Unassembled WGS sequence"/>
</dbReference>
<name>A0A833NEW0_MARNT</name>
<dbReference type="EMBL" id="WBMP01000002">
    <property type="protein sequence ID" value="KAE8546984.1"/>
    <property type="molecule type" value="Genomic_DNA"/>
</dbReference>
<dbReference type="PANTHER" id="PTHR34216:SF3">
    <property type="entry name" value="POLY-BETA-1,6-N-ACETYL-D-GLUCOSAMINE N-DEACETYLASE"/>
    <property type="match status" value="1"/>
</dbReference>
<organism evidence="4 5">
    <name type="scientific">Marinobacter nauticus</name>
    <name type="common">Marinobacter hydrocarbonoclasticus</name>
    <name type="synonym">Marinobacter aquaeolei</name>
    <dbReference type="NCBI Taxonomy" id="2743"/>
    <lineage>
        <taxon>Bacteria</taxon>
        <taxon>Pseudomonadati</taxon>
        <taxon>Pseudomonadota</taxon>
        <taxon>Gammaproteobacteria</taxon>
        <taxon>Pseudomonadales</taxon>
        <taxon>Marinobacteraceae</taxon>
        <taxon>Marinobacter</taxon>
    </lineage>
</organism>
<dbReference type="InterPro" id="IPR051398">
    <property type="entry name" value="Polysacch_Deacetylase"/>
</dbReference>
<keyword evidence="2" id="KW-0732">Signal</keyword>
<dbReference type="SUPFAM" id="SSF88713">
    <property type="entry name" value="Glycoside hydrolase/deacetylase"/>
    <property type="match status" value="1"/>
</dbReference>
<feature type="domain" description="NodB homology" evidence="3">
    <location>
        <begin position="85"/>
        <end position="343"/>
    </location>
</feature>
<dbReference type="Pfam" id="PF01522">
    <property type="entry name" value="Polysacc_deac_1"/>
    <property type="match status" value="2"/>
</dbReference>
<evidence type="ECO:0000313" key="4">
    <source>
        <dbReference type="EMBL" id="KAE8546984.1"/>
    </source>
</evidence>
<evidence type="ECO:0000313" key="5">
    <source>
        <dbReference type="Proteomes" id="UP000469950"/>
    </source>
</evidence>
<evidence type="ECO:0000256" key="2">
    <source>
        <dbReference type="ARBA" id="ARBA00022729"/>
    </source>
</evidence>
<comment type="caution">
    <text evidence="4">The sequence shown here is derived from an EMBL/GenBank/DDBJ whole genome shotgun (WGS) entry which is preliminary data.</text>
</comment>